<name>A0AAW0PJZ4_9GOBI</name>
<sequence length="120" mass="14207">MKKEEEEGEEEGERGRRRKKKMKRREEEEEEERRKKRRRKEEEGRRKRRSLAVLKAVPRGMYDGPVSEYSCPAVELRPLRLVPLPPNSPSETCTSPDSHCQVHAALKLKTLHKNHSYFVL</sequence>
<evidence type="ECO:0000313" key="3">
    <source>
        <dbReference type="Proteomes" id="UP001460270"/>
    </source>
</evidence>
<dbReference type="EMBL" id="JBBPFD010000005">
    <property type="protein sequence ID" value="KAK7925812.1"/>
    <property type="molecule type" value="Genomic_DNA"/>
</dbReference>
<comment type="caution">
    <text evidence="2">The sequence shown here is derived from an EMBL/GenBank/DDBJ whole genome shotgun (WGS) entry which is preliminary data.</text>
</comment>
<accession>A0AAW0PJZ4</accession>
<evidence type="ECO:0000256" key="1">
    <source>
        <dbReference type="SAM" id="MobiDB-lite"/>
    </source>
</evidence>
<reference evidence="3" key="1">
    <citation type="submission" date="2024-04" db="EMBL/GenBank/DDBJ databases">
        <title>Salinicola lusitanus LLJ914,a marine bacterium isolated from the Okinawa Trough.</title>
        <authorList>
            <person name="Li J."/>
        </authorList>
    </citation>
    <scope>NUCLEOTIDE SEQUENCE [LARGE SCALE GENOMIC DNA]</scope>
</reference>
<protein>
    <submittedName>
        <fullName evidence="2">Uncharacterized protein</fullName>
    </submittedName>
</protein>
<feature type="compositionally biased region" description="Acidic residues" evidence="1">
    <location>
        <begin position="1"/>
        <end position="12"/>
    </location>
</feature>
<organism evidence="2 3">
    <name type="scientific">Mugilogobius chulae</name>
    <name type="common">yellowstripe goby</name>
    <dbReference type="NCBI Taxonomy" id="88201"/>
    <lineage>
        <taxon>Eukaryota</taxon>
        <taxon>Metazoa</taxon>
        <taxon>Chordata</taxon>
        <taxon>Craniata</taxon>
        <taxon>Vertebrata</taxon>
        <taxon>Euteleostomi</taxon>
        <taxon>Actinopterygii</taxon>
        <taxon>Neopterygii</taxon>
        <taxon>Teleostei</taxon>
        <taxon>Neoteleostei</taxon>
        <taxon>Acanthomorphata</taxon>
        <taxon>Gobiaria</taxon>
        <taxon>Gobiiformes</taxon>
        <taxon>Gobioidei</taxon>
        <taxon>Gobiidae</taxon>
        <taxon>Gobionellinae</taxon>
        <taxon>Mugilogobius</taxon>
    </lineage>
</organism>
<feature type="region of interest" description="Disordered" evidence="1">
    <location>
        <begin position="1"/>
        <end position="50"/>
    </location>
</feature>
<dbReference type="AlphaFoldDB" id="A0AAW0PJZ4"/>
<dbReference type="Proteomes" id="UP001460270">
    <property type="component" value="Unassembled WGS sequence"/>
</dbReference>
<keyword evidence="3" id="KW-1185">Reference proteome</keyword>
<proteinExistence type="predicted"/>
<gene>
    <name evidence="2" type="ORF">WMY93_008122</name>
</gene>
<evidence type="ECO:0000313" key="2">
    <source>
        <dbReference type="EMBL" id="KAK7925812.1"/>
    </source>
</evidence>